<feature type="transmembrane region" description="Helical" evidence="6">
    <location>
        <begin position="244"/>
        <end position="263"/>
    </location>
</feature>
<evidence type="ECO:0000256" key="6">
    <source>
        <dbReference type="SAM" id="Phobius"/>
    </source>
</evidence>
<dbReference type="Proteomes" id="UP000001784">
    <property type="component" value="Chromosome"/>
</dbReference>
<sequence length="305" mass="32691" precursor="true">MLYLKLICTAVFWGGTFVAARIAAREMEPFSAAFLRFVTASVFLFGFVFKSHGKIPPLDRRHFPFVLLLGLTGVFAYNACFFAGLKTITASRASLIIATQPAFIALLSSWFFREKLDSLKIPGIMLSIAGAVTVISRGHPLTLFSNSIGPGEAYILGCIASWVSYTLIGKAAMKSLSPLTAVTWSCGVGAVCLLPFALAEGILRSIGEFSLTAWVGILYLGFFGSALGFFWYYEGIKAIGAARAGIFINLVPVSSIVLACLILDETLDASLAAGAVLVVSGVYLTNRSPLFRSPPISAVDSSRRR</sequence>
<feature type="domain" description="EamA" evidence="7">
    <location>
        <begin position="151"/>
        <end position="286"/>
    </location>
</feature>
<feature type="transmembrane region" description="Helical" evidence="6">
    <location>
        <begin position="211"/>
        <end position="232"/>
    </location>
</feature>
<feature type="transmembrane region" description="Helical" evidence="6">
    <location>
        <begin position="269"/>
        <end position="286"/>
    </location>
</feature>
<evidence type="ECO:0000313" key="8">
    <source>
        <dbReference type="EMBL" id="ABK16622.1"/>
    </source>
</evidence>
<protein>
    <recommendedName>
        <fullName evidence="7">EamA domain-containing protein</fullName>
    </recommendedName>
</protein>
<dbReference type="HOGENOM" id="CLU_033863_4_2_7"/>
<dbReference type="Gene3D" id="1.10.3730.20">
    <property type="match status" value="1"/>
</dbReference>
<feature type="transmembrane region" description="Helical" evidence="6">
    <location>
        <begin position="63"/>
        <end position="85"/>
    </location>
</feature>
<comment type="similarity">
    <text evidence="2">Belongs to the EamA transporter family.</text>
</comment>
<dbReference type="KEGG" id="sfu:Sfum_0926"/>
<evidence type="ECO:0000256" key="4">
    <source>
        <dbReference type="ARBA" id="ARBA00022989"/>
    </source>
</evidence>
<dbReference type="EMBL" id="CP000478">
    <property type="protein sequence ID" value="ABK16622.1"/>
    <property type="molecule type" value="Genomic_DNA"/>
</dbReference>
<proteinExistence type="inferred from homology"/>
<dbReference type="InParanoid" id="A0LGS0"/>
<dbReference type="InterPro" id="IPR050638">
    <property type="entry name" value="AA-Vitamin_Transporters"/>
</dbReference>
<feature type="transmembrane region" description="Helical" evidence="6">
    <location>
        <begin position="153"/>
        <end position="172"/>
    </location>
</feature>
<dbReference type="GO" id="GO:0016020">
    <property type="term" value="C:membrane"/>
    <property type="evidence" value="ECO:0007669"/>
    <property type="project" value="UniProtKB-SubCell"/>
</dbReference>
<organism evidence="8 9">
    <name type="scientific">Syntrophobacter fumaroxidans (strain DSM 10017 / MPOB)</name>
    <dbReference type="NCBI Taxonomy" id="335543"/>
    <lineage>
        <taxon>Bacteria</taxon>
        <taxon>Pseudomonadati</taxon>
        <taxon>Thermodesulfobacteriota</taxon>
        <taxon>Syntrophobacteria</taxon>
        <taxon>Syntrophobacterales</taxon>
        <taxon>Syntrophobacteraceae</taxon>
        <taxon>Syntrophobacter</taxon>
    </lineage>
</organism>
<keyword evidence="4 6" id="KW-1133">Transmembrane helix</keyword>
<evidence type="ECO:0000256" key="1">
    <source>
        <dbReference type="ARBA" id="ARBA00004141"/>
    </source>
</evidence>
<dbReference type="STRING" id="335543.Sfum_0926"/>
<dbReference type="AlphaFoldDB" id="A0LGS0"/>
<gene>
    <name evidence="8" type="ordered locus">Sfum_0926</name>
</gene>
<dbReference type="OrthoDB" id="5186724at2"/>
<dbReference type="RefSeq" id="WP_011697793.1">
    <property type="nucleotide sequence ID" value="NC_008554.1"/>
</dbReference>
<accession>A0LGS0</accession>
<feature type="domain" description="EamA" evidence="7">
    <location>
        <begin position="4"/>
        <end position="134"/>
    </location>
</feature>
<feature type="transmembrane region" description="Helical" evidence="6">
    <location>
        <begin position="124"/>
        <end position="141"/>
    </location>
</feature>
<dbReference type="Pfam" id="PF00892">
    <property type="entry name" value="EamA"/>
    <property type="match status" value="2"/>
</dbReference>
<dbReference type="SUPFAM" id="SSF103481">
    <property type="entry name" value="Multidrug resistance efflux transporter EmrE"/>
    <property type="match status" value="2"/>
</dbReference>
<keyword evidence="9" id="KW-1185">Reference proteome</keyword>
<dbReference type="eggNOG" id="COG0697">
    <property type="taxonomic scope" value="Bacteria"/>
</dbReference>
<keyword evidence="3 6" id="KW-0812">Transmembrane</keyword>
<evidence type="ECO:0000256" key="3">
    <source>
        <dbReference type="ARBA" id="ARBA00022692"/>
    </source>
</evidence>
<feature type="transmembrane region" description="Helical" evidence="6">
    <location>
        <begin position="179"/>
        <end position="199"/>
    </location>
</feature>
<dbReference type="InterPro" id="IPR000620">
    <property type="entry name" value="EamA_dom"/>
</dbReference>
<reference evidence="8 9" key="1">
    <citation type="submission" date="2006-10" db="EMBL/GenBank/DDBJ databases">
        <title>Complete sequence of Syntrophobacter fumaroxidans MPOB.</title>
        <authorList>
            <consortium name="US DOE Joint Genome Institute"/>
            <person name="Copeland A."/>
            <person name="Lucas S."/>
            <person name="Lapidus A."/>
            <person name="Barry K."/>
            <person name="Detter J.C."/>
            <person name="Glavina del Rio T."/>
            <person name="Hammon N."/>
            <person name="Israni S."/>
            <person name="Pitluck S."/>
            <person name="Goltsman E.G."/>
            <person name="Martinez M."/>
            <person name="Schmutz J."/>
            <person name="Larimer F."/>
            <person name="Land M."/>
            <person name="Hauser L."/>
            <person name="Kyrpides N."/>
            <person name="Kim E."/>
            <person name="Boone D.R."/>
            <person name="Brockman F."/>
            <person name="Culley D."/>
            <person name="Ferry J."/>
            <person name="Gunsalus R."/>
            <person name="McInerney M.J."/>
            <person name="Morrison M."/>
            <person name="Plugge C."/>
            <person name="Rohlin L."/>
            <person name="Scholten J."/>
            <person name="Sieber J."/>
            <person name="Stams A.J.M."/>
            <person name="Worm P."/>
            <person name="Henstra A.M."/>
            <person name="Richardson P."/>
        </authorList>
    </citation>
    <scope>NUCLEOTIDE SEQUENCE [LARGE SCALE GENOMIC DNA]</scope>
    <source>
        <strain evidence="9">DSM 10017 / MPOB</strain>
    </source>
</reference>
<dbReference type="PANTHER" id="PTHR32322:SF2">
    <property type="entry name" value="EAMA DOMAIN-CONTAINING PROTEIN"/>
    <property type="match status" value="1"/>
</dbReference>
<evidence type="ECO:0000313" key="9">
    <source>
        <dbReference type="Proteomes" id="UP000001784"/>
    </source>
</evidence>
<feature type="transmembrane region" description="Helical" evidence="6">
    <location>
        <begin position="33"/>
        <end position="51"/>
    </location>
</feature>
<keyword evidence="5 6" id="KW-0472">Membrane</keyword>
<comment type="subcellular location">
    <subcellularLocation>
        <location evidence="1">Membrane</location>
        <topology evidence="1">Multi-pass membrane protein</topology>
    </subcellularLocation>
</comment>
<feature type="transmembrane region" description="Helical" evidence="6">
    <location>
        <begin position="91"/>
        <end position="112"/>
    </location>
</feature>
<name>A0LGS0_SYNFM</name>
<evidence type="ECO:0000256" key="2">
    <source>
        <dbReference type="ARBA" id="ARBA00007362"/>
    </source>
</evidence>
<dbReference type="FunCoup" id="A0LGS0">
    <property type="interactions" value="104"/>
</dbReference>
<evidence type="ECO:0000256" key="5">
    <source>
        <dbReference type="ARBA" id="ARBA00023136"/>
    </source>
</evidence>
<dbReference type="PANTHER" id="PTHR32322">
    <property type="entry name" value="INNER MEMBRANE TRANSPORTER"/>
    <property type="match status" value="1"/>
</dbReference>
<dbReference type="InterPro" id="IPR037185">
    <property type="entry name" value="EmrE-like"/>
</dbReference>
<evidence type="ECO:0000259" key="7">
    <source>
        <dbReference type="Pfam" id="PF00892"/>
    </source>
</evidence>